<dbReference type="Proteomes" id="UP001238179">
    <property type="component" value="Chromosome"/>
</dbReference>
<evidence type="ECO:0000313" key="3">
    <source>
        <dbReference type="Proteomes" id="UP001238179"/>
    </source>
</evidence>
<feature type="region of interest" description="Disordered" evidence="1">
    <location>
        <begin position="65"/>
        <end position="94"/>
    </location>
</feature>
<dbReference type="EMBL" id="AP027080">
    <property type="protein sequence ID" value="BDU70860.1"/>
    <property type="molecule type" value="Genomic_DNA"/>
</dbReference>
<dbReference type="AlphaFoldDB" id="A0AA48GMS4"/>
<evidence type="ECO:0000256" key="1">
    <source>
        <dbReference type="SAM" id="MobiDB-lite"/>
    </source>
</evidence>
<reference evidence="3" key="1">
    <citation type="journal article" date="2023" name="Int. J. Syst. Evol. Microbiol.">
        <title>Mesoterricola silvestris gen. nov., sp. nov., Mesoterricola sediminis sp. nov., Geothrix oryzae sp. nov., Geothrix edaphica sp. nov., Geothrix rubra sp. nov., and Geothrix limicola sp. nov., six novel members of Acidobacteriota isolated from soils.</title>
        <authorList>
            <person name="Itoh H."/>
            <person name="Sugisawa Y."/>
            <person name="Mise K."/>
            <person name="Xu Z."/>
            <person name="Kuniyasu M."/>
            <person name="Ushijima N."/>
            <person name="Kawano K."/>
            <person name="Kobayashi E."/>
            <person name="Shiratori Y."/>
            <person name="Masuda Y."/>
            <person name="Senoo K."/>
        </authorList>
    </citation>
    <scope>NUCLEOTIDE SEQUENCE [LARGE SCALE GENOMIC DNA]</scope>
    <source>
        <strain evidence="3">W79</strain>
    </source>
</reference>
<dbReference type="KEGG" id="msil:METEAL_00340"/>
<name>A0AA48GMS4_9BACT</name>
<dbReference type="RefSeq" id="WP_316413757.1">
    <property type="nucleotide sequence ID" value="NZ_AP027080.1"/>
</dbReference>
<organism evidence="2 3">
    <name type="scientific">Mesoterricola silvestris</name>
    <dbReference type="NCBI Taxonomy" id="2927979"/>
    <lineage>
        <taxon>Bacteria</taxon>
        <taxon>Pseudomonadati</taxon>
        <taxon>Acidobacteriota</taxon>
        <taxon>Holophagae</taxon>
        <taxon>Holophagales</taxon>
        <taxon>Holophagaceae</taxon>
        <taxon>Mesoterricola</taxon>
    </lineage>
</organism>
<sequence>MAKKPKPLRRYLKALRRSTIAFGAVGRELFPQDEVGREILEPYRSVIKEFFPREPNVDTRLRVEGETPMHTLPQGQKCSHGHEEGSPELTPQDNPKELESLLRDLVIAEVANQTPEGPQEPLGLQCEVADLLPSWMFGGGWDDGPFTHHPGARIYLDYLVGGRVYYQGGVRQGILGWFRVGEFRKLRLLAVEDYRAALARLEGISAWAKPGTSERDEFEGLAFLIDEWERSAGPL</sequence>
<evidence type="ECO:0000313" key="2">
    <source>
        <dbReference type="EMBL" id="BDU70860.1"/>
    </source>
</evidence>
<proteinExistence type="predicted"/>
<keyword evidence="3" id="KW-1185">Reference proteome</keyword>
<protein>
    <submittedName>
        <fullName evidence="2">Uncharacterized protein</fullName>
    </submittedName>
</protein>
<gene>
    <name evidence="2" type="ORF">METEAL_00340</name>
</gene>
<accession>A0AA48GMS4</accession>